<keyword evidence="8 9" id="KW-0472">Membrane</keyword>
<evidence type="ECO:0000256" key="9">
    <source>
        <dbReference type="SAM" id="Phobius"/>
    </source>
</evidence>
<dbReference type="Pfam" id="PF01848">
    <property type="entry name" value="HOK_GEF"/>
    <property type="match status" value="1"/>
</dbReference>
<proteinExistence type="inferred from homology"/>
<accession>A0ABX3TU46</accession>
<keyword evidence="3" id="KW-1003">Cell membrane</keyword>
<comment type="caution">
    <text evidence="10">The sequence shown here is derived from an EMBL/GenBank/DDBJ whole genome shotgun (WGS) entry which is preliminary data.</text>
</comment>
<feature type="transmembrane region" description="Helical" evidence="9">
    <location>
        <begin position="33"/>
        <end position="55"/>
    </location>
</feature>
<keyword evidence="5" id="KW-1277">Toxin-antitoxin system</keyword>
<reference evidence="10 11" key="1">
    <citation type="journal article" date="2017" name="Int. J. Syst. Evol. Microbiol.">
        <title>Rouxiella badensis sp. nov. and Rouxiella silvae sp. nov. isolated from peat bog soil in Germany and emendation of the genus description.</title>
        <authorList>
            <person name="Le Fleche-Mateos A."/>
            <person name="Kugler J.H."/>
            <person name="Hansen S.H."/>
            <person name="Syldatk C."/>
            <person name="Hausmann R."/>
            <person name="Lomprez F."/>
            <person name="Vandenbogaert M."/>
            <person name="Manuguerra J.C."/>
            <person name="Grimont P.A."/>
        </authorList>
    </citation>
    <scope>NUCLEOTIDE SEQUENCE [LARGE SCALE GENOMIC DNA]</scope>
    <source>
        <strain evidence="10 11">213</strain>
    </source>
</reference>
<evidence type="ECO:0000256" key="8">
    <source>
        <dbReference type="ARBA" id="ARBA00023136"/>
    </source>
</evidence>
<keyword evidence="11" id="KW-1185">Reference proteome</keyword>
<name>A0ABX3TU46_9GAMM</name>
<evidence type="ECO:0000256" key="5">
    <source>
        <dbReference type="ARBA" id="ARBA00022649"/>
    </source>
</evidence>
<evidence type="ECO:0000313" key="11">
    <source>
        <dbReference type="Proteomes" id="UP000192722"/>
    </source>
</evidence>
<dbReference type="RefSeq" id="WP_084984525.1">
    <property type="nucleotide sequence ID" value="NZ_JADMKS010000001.1"/>
</dbReference>
<evidence type="ECO:0000256" key="2">
    <source>
        <dbReference type="ARBA" id="ARBA00008629"/>
    </source>
</evidence>
<dbReference type="InterPro" id="IPR000021">
    <property type="entry name" value="Hok/gef_toxin"/>
</dbReference>
<keyword evidence="4" id="KW-0997">Cell inner membrane</keyword>
<organism evidence="10 11">
    <name type="scientific">Rouxiella silvae</name>
    <dbReference type="NCBI Taxonomy" id="1646373"/>
    <lineage>
        <taxon>Bacteria</taxon>
        <taxon>Pseudomonadati</taxon>
        <taxon>Pseudomonadota</taxon>
        <taxon>Gammaproteobacteria</taxon>
        <taxon>Enterobacterales</taxon>
        <taxon>Yersiniaceae</taxon>
        <taxon>Rouxiella</taxon>
    </lineage>
</organism>
<keyword evidence="6 9" id="KW-0812">Transmembrane</keyword>
<evidence type="ECO:0000256" key="4">
    <source>
        <dbReference type="ARBA" id="ARBA00022519"/>
    </source>
</evidence>
<dbReference type="EMBL" id="MRWD01000093">
    <property type="protein sequence ID" value="ORJ18741.1"/>
    <property type="molecule type" value="Genomic_DNA"/>
</dbReference>
<evidence type="ECO:0000256" key="6">
    <source>
        <dbReference type="ARBA" id="ARBA00022692"/>
    </source>
</evidence>
<evidence type="ECO:0008006" key="12">
    <source>
        <dbReference type="Google" id="ProtNLM"/>
    </source>
</evidence>
<protein>
    <recommendedName>
        <fullName evidence="12">Hok/Gef family protein</fullName>
    </recommendedName>
</protein>
<comment type="similarity">
    <text evidence="2">Belongs to the Hok/Gef family.</text>
</comment>
<evidence type="ECO:0000313" key="10">
    <source>
        <dbReference type="EMBL" id="ORJ18741.1"/>
    </source>
</evidence>
<evidence type="ECO:0000256" key="7">
    <source>
        <dbReference type="ARBA" id="ARBA00022989"/>
    </source>
</evidence>
<keyword evidence="7 9" id="KW-1133">Transmembrane helix</keyword>
<comment type="subcellular location">
    <subcellularLocation>
        <location evidence="1">Cell inner membrane</location>
        <topology evidence="1">Single-pass membrane protein</topology>
    </subcellularLocation>
</comment>
<evidence type="ECO:0000256" key="3">
    <source>
        <dbReference type="ARBA" id="ARBA00022475"/>
    </source>
</evidence>
<dbReference type="Proteomes" id="UP000192722">
    <property type="component" value="Unassembled WGS sequence"/>
</dbReference>
<evidence type="ECO:0000256" key="1">
    <source>
        <dbReference type="ARBA" id="ARBA00004377"/>
    </source>
</evidence>
<gene>
    <name evidence="10" type="ORF">BS639_23735</name>
</gene>
<sequence length="82" mass="9213">MILNQSEASLMLNNVKVAPHMLKSKEKEVVMRYPLIATVVITAFICLSLLAFAWIKGDSLCEIKVKLAWIEVNAYSVCESVR</sequence>